<keyword evidence="3" id="KW-1185">Reference proteome</keyword>
<gene>
    <name evidence="2" type="ORF">CYMTET_38653</name>
</gene>
<comment type="caution">
    <text evidence="2">The sequence shown here is derived from an EMBL/GenBank/DDBJ whole genome shotgun (WGS) entry which is preliminary data.</text>
</comment>
<feature type="compositionally biased region" description="Basic and acidic residues" evidence="1">
    <location>
        <begin position="296"/>
        <end position="320"/>
    </location>
</feature>
<feature type="region of interest" description="Disordered" evidence="1">
    <location>
        <begin position="293"/>
        <end position="345"/>
    </location>
</feature>
<evidence type="ECO:0000256" key="1">
    <source>
        <dbReference type="SAM" id="MobiDB-lite"/>
    </source>
</evidence>
<feature type="compositionally biased region" description="Polar residues" evidence="1">
    <location>
        <begin position="233"/>
        <end position="244"/>
    </location>
</feature>
<proteinExistence type="predicted"/>
<reference evidence="2 3" key="1">
    <citation type="journal article" date="2015" name="Genome Biol. Evol.">
        <title>Comparative Genomics of a Bacterivorous Green Alga Reveals Evolutionary Causalities and Consequences of Phago-Mixotrophic Mode of Nutrition.</title>
        <authorList>
            <person name="Burns J.A."/>
            <person name="Paasch A."/>
            <person name="Narechania A."/>
            <person name="Kim E."/>
        </authorList>
    </citation>
    <scope>NUCLEOTIDE SEQUENCE [LARGE SCALE GENOMIC DNA]</scope>
    <source>
        <strain evidence="2 3">PLY_AMNH</strain>
    </source>
</reference>
<dbReference type="EMBL" id="LGRX02025645">
    <property type="protein sequence ID" value="KAK3252035.1"/>
    <property type="molecule type" value="Genomic_DNA"/>
</dbReference>
<evidence type="ECO:0000313" key="3">
    <source>
        <dbReference type="Proteomes" id="UP001190700"/>
    </source>
</evidence>
<name>A0AAE0CDD0_9CHLO</name>
<dbReference type="Proteomes" id="UP001190700">
    <property type="component" value="Unassembled WGS sequence"/>
</dbReference>
<organism evidence="2 3">
    <name type="scientific">Cymbomonas tetramitiformis</name>
    <dbReference type="NCBI Taxonomy" id="36881"/>
    <lineage>
        <taxon>Eukaryota</taxon>
        <taxon>Viridiplantae</taxon>
        <taxon>Chlorophyta</taxon>
        <taxon>Pyramimonadophyceae</taxon>
        <taxon>Pyramimonadales</taxon>
        <taxon>Pyramimonadaceae</taxon>
        <taxon>Cymbomonas</taxon>
    </lineage>
</organism>
<evidence type="ECO:0000313" key="2">
    <source>
        <dbReference type="EMBL" id="KAK3252035.1"/>
    </source>
</evidence>
<dbReference type="AlphaFoldDB" id="A0AAE0CDD0"/>
<feature type="region of interest" description="Disordered" evidence="1">
    <location>
        <begin position="233"/>
        <end position="252"/>
    </location>
</feature>
<sequence length="483" mass="53125">MDELEALRTAIIRLTEHGYVMTALRTPTCREEILGRMVLDLLTLRAVECHGCVSGQTAAGLSGRVSSWRQRAGNLAAALRHCEPIHGDLSYSVGISVNTLKRLETELLAAEQGTAETASLFYMRITTRWETVNFVADVVEGCAGVSRRELLGLYWAGLSHSTLVGTRLLSLSLDTSHPELWEQKQTQLLGHKDASTILKVREVATMIEEEKVKEEAVLAALVSRKVAQHMTFQSNSRMRSSSGTRPLAVGQAERWTPRRPTLAALTWKPTQDDDAQGGAVTACVAVLNGEVDESSLDEKETEMVPEEAFREGGVRRDPRDPGMTSHGSDGPRQPPTERSEAARPPGVADLVWVEARHLTEKLMDRQLCRKLAKRWHGPLAVVERFHSDLQAALPEADRGAPVAYRLALPPHWQVHDVFAQHRLKPFVQGAEAFASRVPIPDPVMVDGQADAHVEKILGLQGTEGARKSCGEMEVAVDRIFSST</sequence>
<protein>
    <submittedName>
        <fullName evidence="2">Uncharacterized protein</fullName>
    </submittedName>
</protein>
<accession>A0AAE0CDD0</accession>